<evidence type="ECO:0000313" key="3">
    <source>
        <dbReference type="EMBL" id="GGB50367.1"/>
    </source>
</evidence>
<reference evidence="3" key="2">
    <citation type="submission" date="2020-09" db="EMBL/GenBank/DDBJ databases">
        <authorList>
            <person name="Sun Q."/>
            <person name="Zhou Y."/>
        </authorList>
    </citation>
    <scope>NUCLEOTIDE SEQUENCE</scope>
    <source>
        <strain evidence="3">CGMCC 1.12426</strain>
    </source>
</reference>
<dbReference type="SUPFAM" id="SSF141868">
    <property type="entry name" value="EAL domain-like"/>
    <property type="match status" value="1"/>
</dbReference>
<dbReference type="Pfam" id="PF00563">
    <property type="entry name" value="EAL"/>
    <property type="match status" value="1"/>
</dbReference>
<dbReference type="PANTHER" id="PTHR33121">
    <property type="entry name" value="CYCLIC DI-GMP PHOSPHODIESTERASE PDEF"/>
    <property type="match status" value="1"/>
</dbReference>
<dbReference type="CDD" id="cd01949">
    <property type="entry name" value="GGDEF"/>
    <property type="match status" value="1"/>
</dbReference>
<dbReference type="SMART" id="SM00052">
    <property type="entry name" value="EAL"/>
    <property type="match status" value="1"/>
</dbReference>
<dbReference type="PANTHER" id="PTHR33121:SF70">
    <property type="entry name" value="SIGNALING PROTEIN YKOW"/>
    <property type="match status" value="1"/>
</dbReference>
<dbReference type="OrthoDB" id="9814202at2"/>
<dbReference type="InterPro" id="IPR050706">
    <property type="entry name" value="Cyclic-di-GMP_PDE-like"/>
</dbReference>
<dbReference type="Gene3D" id="3.20.20.450">
    <property type="entry name" value="EAL domain"/>
    <property type="match status" value="1"/>
</dbReference>
<dbReference type="Proteomes" id="UP000605148">
    <property type="component" value="Unassembled WGS sequence"/>
</dbReference>
<dbReference type="AlphaFoldDB" id="A0A916TJZ4"/>
<dbReference type="Pfam" id="PF00990">
    <property type="entry name" value="GGDEF"/>
    <property type="match status" value="1"/>
</dbReference>
<dbReference type="PROSITE" id="PS50883">
    <property type="entry name" value="EAL"/>
    <property type="match status" value="1"/>
</dbReference>
<organism evidence="3 4">
    <name type="scientific">Roseibium aquae</name>
    <dbReference type="NCBI Taxonomy" id="1323746"/>
    <lineage>
        <taxon>Bacteria</taxon>
        <taxon>Pseudomonadati</taxon>
        <taxon>Pseudomonadota</taxon>
        <taxon>Alphaproteobacteria</taxon>
        <taxon>Hyphomicrobiales</taxon>
        <taxon>Stappiaceae</taxon>
        <taxon>Roseibium</taxon>
    </lineage>
</organism>
<dbReference type="InterPro" id="IPR043128">
    <property type="entry name" value="Rev_trsase/Diguanyl_cyclase"/>
</dbReference>
<dbReference type="InterPro" id="IPR029787">
    <property type="entry name" value="Nucleotide_cyclase"/>
</dbReference>
<evidence type="ECO:0000313" key="4">
    <source>
        <dbReference type="Proteomes" id="UP000605148"/>
    </source>
</evidence>
<dbReference type="RefSeq" id="WP_150496215.1">
    <property type="nucleotide sequence ID" value="NZ_BMFA01000006.1"/>
</dbReference>
<reference evidence="3" key="1">
    <citation type="journal article" date="2014" name="Int. J. Syst. Evol. Microbiol.">
        <title>Complete genome sequence of Corynebacterium casei LMG S-19264T (=DSM 44701T), isolated from a smear-ripened cheese.</title>
        <authorList>
            <consortium name="US DOE Joint Genome Institute (JGI-PGF)"/>
            <person name="Walter F."/>
            <person name="Albersmeier A."/>
            <person name="Kalinowski J."/>
            <person name="Ruckert C."/>
        </authorList>
    </citation>
    <scope>NUCLEOTIDE SEQUENCE</scope>
    <source>
        <strain evidence="3">CGMCC 1.12426</strain>
    </source>
</reference>
<sequence length="439" mass="47777">MRPSIDIADSPAALKRRIAELERRLETDDLTGLPTKQWFYQYFSDHARVGDAVLFIDLDDFKSVNDTYGHATGDQLLVGIAAALDTSMKGIGVVARLAGDEFIGLLHGPDEQRLEAVGAGIIAAIGACRVTAGELAVSRHASLGLARVRPGMQPREALIEADNALREAKRSGKKQAVLLEERALQLTPGRPSLEEVHLGLTRQEIGYYLQPVFNLARSELWGYEALLRWRRANGEVLGPAQFLTTMTKAYGYGADPPLEAAHAAAAWAALDQGKHIAFNVSSAFLAQVADQRLDWVQKIVGDIPAERIVLEIVETVVDHKCSRIGKVVADLRDRGVKVALDDFGIGQSTLSRLQTIPVDYVKIDKHFLSAAVRSGRDRDILFKMIDLIGASGAKPIVEGIETAEQLALVRQTPAEFGQGFFLGRPNPVSHWTATPPSIG</sequence>
<dbReference type="PROSITE" id="PS50887">
    <property type="entry name" value="GGDEF"/>
    <property type="match status" value="1"/>
</dbReference>
<evidence type="ECO:0008006" key="5">
    <source>
        <dbReference type="Google" id="ProtNLM"/>
    </source>
</evidence>
<evidence type="ECO:0000259" key="1">
    <source>
        <dbReference type="PROSITE" id="PS50883"/>
    </source>
</evidence>
<keyword evidence="4" id="KW-1185">Reference proteome</keyword>
<proteinExistence type="predicted"/>
<feature type="domain" description="EAL" evidence="1">
    <location>
        <begin position="189"/>
        <end position="439"/>
    </location>
</feature>
<dbReference type="InterPro" id="IPR001633">
    <property type="entry name" value="EAL_dom"/>
</dbReference>
<comment type="caution">
    <text evidence="3">The sequence shown here is derived from an EMBL/GenBank/DDBJ whole genome shotgun (WGS) entry which is preliminary data.</text>
</comment>
<protein>
    <recommendedName>
        <fullName evidence="5">Diguanylate cyclase (GGDEF)-like protein</fullName>
    </recommendedName>
</protein>
<dbReference type="Gene3D" id="3.30.70.270">
    <property type="match status" value="1"/>
</dbReference>
<dbReference type="EMBL" id="BMFA01000006">
    <property type="protein sequence ID" value="GGB50367.1"/>
    <property type="molecule type" value="Genomic_DNA"/>
</dbReference>
<dbReference type="InterPro" id="IPR000160">
    <property type="entry name" value="GGDEF_dom"/>
</dbReference>
<name>A0A916TJZ4_9HYPH</name>
<dbReference type="CDD" id="cd01948">
    <property type="entry name" value="EAL"/>
    <property type="match status" value="1"/>
</dbReference>
<accession>A0A916TJZ4</accession>
<feature type="domain" description="GGDEF" evidence="2">
    <location>
        <begin position="49"/>
        <end position="181"/>
    </location>
</feature>
<dbReference type="SUPFAM" id="SSF55073">
    <property type="entry name" value="Nucleotide cyclase"/>
    <property type="match status" value="1"/>
</dbReference>
<dbReference type="GO" id="GO:0071111">
    <property type="term" value="F:cyclic-guanylate-specific phosphodiesterase activity"/>
    <property type="evidence" value="ECO:0007669"/>
    <property type="project" value="InterPro"/>
</dbReference>
<gene>
    <name evidence="3" type="ORF">GCM10011316_23120</name>
</gene>
<dbReference type="NCBIfam" id="TIGR00254">
    <property type="entry name" value="GGDEF"/>
    <property type="match status" value="1"/>
</dbReference>
<dbReference type="InterPro" id="IPR035919">
    <property type="entry name" value="EAL_sf"/>
</dbReference>
<evidence type="ECO:0000259" key="2">
    <source>
        <dbReference type="PROSITE" id="PS50887"/>
    </source>
</evidence>
<dbReference type="SMART" id="SM00267">
    <property type="entry name" value="GGDEF"/>
    <property type="match status" value="1"/>
</dbReference>